<dbReference type="AlphaFoldDB" id="A0A7K3U5Y7"/>
<dbReference type="EMBL" id="WUFT01000001">
    <property type="protein sequence ID" value="NEJ69080.1"/>
    <property type="molecule type" value="Genomic_DNA"/>
</dbReference>
<evidence type="ECO:0000313" key="2">
    <source>
        <dbReference type="EMBL" id="NEJ69080.1"/>
    </source>
</evidence>
<accession>A0A7K3U5Y7</accession>
<comment type="caution">
    <text evidence="2">The sequence shown here is derived from an EMBL/GenBank/DDBJ whole genome shotgun (WGS) entry which is preliminary data.</text>
</comment>
<proteinExistence type="predicted"/>
<feature type="region of interest" description="Disordered" evidence="1">
    <location>
        <begin position="53"/>
        <end position="96"/>
    </location>
</feature>
<evidence type="ECO:0000313" key="3">
    <source>
        <dbReference type="Proteomes" id="UP000471753"/>
    </source>
</evidence>
<dbReference type="Proteomes" id="UP000471753">
    <property type="component" value="Unassembled WGS sequence"/>
</dbReference>
<organism evidence="2 3">
    <name type="scientific">Rhizobium phaseoli</name>
    <dbReference type="NCBI Taxonomy" id="396"/>
    <lineage>
        <taxon>Bacteria</taxon>
        <taxon>Pseudomonadati</taxon>
        <taxon>Pseudomonadota</taxon>
        <taxon>Alphaproteobacteria</taxon>
        <taxon>Hyphomicrobiales</taxon>
        <taxon>Rhizobiaceae</taxon>
        <taxon>Rhizobium/Agrobacterium group</taxon>
        <taxon>Rhizobium</taxon>
    </lineage>
</organism>
<gene>
    <name evidence="2" type="ORF">GR197_00780</name>
</gene>
<feature type="compositionally biased region" description="Basic residues" evidence="1">
    <location>
        <begin position="69"/>
        <end position="80"/>
    </location>
</feature>
<evidence type="ECO:0000256" key="1">
    <source>
        <dbReference type="SAM" id="MobiDB-lite"/>
    </source>
</evidence>
<protein>
    <submittedName>
        <fullName evidence="2">Poly(Hydroxyalkanoate) granule-associated protein</fullName>
    </submittedName>
</protein>
<reference evidence="2 3" key="1">
    <citation type="submission" date="2019-12" db="EMBL/GenBank/DDBJ databases">
        <title>Rhizobium genotypes associated with high levels of biological nitrogen fixation by grain legumes in a temperate-maritime cropping system.</title>
        <authorList>
            <person name="Maluk M."/>
            <person name="Francesc Ferrando Molina F."/>
            <person name="Lopez Del Egido L."/>
            <person name="Lafos M."/>
            <person name="Langarica-Fuentes A."/>
            <person name="Gebre Yohannes G."/>
            <person name="Young M.W."/>
            <person name="Martin P."/>
            <person name="Gantlett R."/>
            <person name="Kenicer G."/>
            <person name="Hawes C."/>
            <person name="Begg G.S."/>
            <person name="Quilliam R.S."/>
            <person name="Squire G.R."/>
            <person name="Poole P.S."/>
            <person name="Young P.W."/>
            <person name="Iannetta P.M."/>
            <person name="James E.K."/>
        </authorList>
    </citation>
    <scope>NUCLEOTIDE SEQUENCE [LARGE SCALE GENOMIC DNA]</scope>
    <source>
        <strain evidence="2 3">JHI366</strain>
    </source>
</reference>
<name>A0A7K3U5Y7_9HYPH</name>
<sequence length="96" mass="10074">MIRYATSVASSPEPSKAREASAAKLAIEMLPPKPVVDESSTGAVPAAYPLLVGSESDERGSDTLPKMTKPPRRAAKNRKAKVAEAASTPLQLDLEA</sequence>
<dbReference type="RefSeq" id="WP_164006148.1">
    <property type="nucleotide sequence ID" value="NZ_WUFT01000001.1"/>
</dbReference>